<organism evidence="1 2">
    <name type="scientific">Runella defluvii</name>
    <dbReference type="NCBI Taxonomy" id="370973"/>
    <lineage>
        <taxon>Bacteria</taxon>
        <taxon>Pseudomonadati</taxon>
        <taxon>Bacteroidota</taxon>
        <taxon>Cytophagia</taxon>
        <taxon>Cytophagales</taxon>
        <taxon>Spirosomataceae</taxon>
        <taxon>Runella</taxon>
    </lineage>
</organism>
<dbReference type="Proteomes" id="UP000541352">
    <property type="component" value="Unassembled WGS sequence"/>
</dbReference>
<reference evidence="1 2" key="1">
    <citation type="submission" date="2020-08" db="EMBL/GenBank/DDBJ databases">
        <title>Genomic Encyclopedia of Type Strains, Phase IV (KMG-IV): sequencing the most valuable type-strain genomes for metagenomic binning, comparative biology and taxonomic classification.</title>
        <authorList>
            <person name="Goeker M."/>
        </authorList>
    </citation>
    <scope>NUCLEOTIDE SEQUENCE [LARGE SCALE GENOMIC DNA]</scope>
    <source>
        <strain evidence="1 2">DSM 17976</strain>
    </source>
</reference>
<dbReference type="AlphaFoldDB" id="A0A7W5ZNV6"/>
<comment type="caution">
    <text evidence="1">The sequence shown here is derived from an EMBL/GenBank/DDBJ whole genome shotgun (WGS) entry which is preliminary data.</text>
</comment>
<dbReference type="EMBL" id="JACIBY010000012">
    <property type="protein sequence ID" value="MBB3840843.1"/>
    <property type="molecule type" value="Genomic_DNA"/>
</dbReference>
<name>A0A7W5ZNV6_9BACT</name>
<evidence type="ECO:0000313" key="1">
    <source>
        <dbReference type="EMBL" id="MBB3840843.1"/>
    </source>
</evidence>
<gene>
    <name evidence="1" type="ORF">FHS57_004863</name>
</gene>
<keyword evidence="2" id="KW-1185">Reference proteome</keyword>
<evidence type="ECO:0000313" key="2">
    <source>
        <dbReference type="Proteomes" id="UP000541352"/>
    </source>
</evidence>
<accession>A0A7W5ZNV6</accession>
<proteinExistence type="predicted"/>
<protein>
    <submittedName>
        <fullName evidence="1">Uncharacterized protein</fullName>
    </submittedName>
</protein>
<sequence>MAVTKLLRKSKRNVMIPQNKQVLMKQRSWKPEIKRVDVEAIKAEFAAKA</sequence>